<name>A0A6A6HG87_VIRVR</name>
<dbReference type="InterPro" id="IPR003084">
    <property type="entry name" value="HDAC_I/II"/>
</dbReference>
<dbReference type="AlphaFoldDB" id="A0A6A6HG87"/>
<gene>
    <name evidence="12" type="ORF">EV356DRAFT_480950</name>
</gene>
<keyword evidence="7" id="KW-0804">Transcription</keyword>
<dbReference type="GO" id="GO:0141221">
    <property type="term" value="F:histone deacetylase activity, hydrolytic mechanism"/>
    <property type="evidence" value="ECO:0007669"/>
    <property type="project" value="UniProtKB-EC"/>
</dbReference>
<protein>
    <recommendedName>
        <fullName evidence="2">histone deacetylase</fullName>
        <ecNumber evidence="2">3.5.1.98</ecNumber>
    </recommendedName>
</protein>
<dbReference type="InterPro" id="IPR037138">
    <property type="entry name" value="His_deacetylse_dom_sf"/>
</dbReference>
<dbReference type="Gene3D" id="3.40.800.20">
    <property type="entry name" value="Histone deacetylase domain"/>
    <property type="match status" value="1"/>
</dbReference>
<evidence type="ECO:0000256" key="2">
    <source>
        <dbReference type="ARBA" id="ARBA00012111"/>
    </source>
</evidence>
<accession>A0A6A6HG87</accession>
<feature type="compositionally biased region" description="Acidic residues" evidence="10">
    <location>
        <begin position="571"/>
        <end position="593"/>
    </location>
</feature>
<feature type="region of interest" description="Disordered" evidence="10">
    <location>
        <begin position="525"/>
        <end position="680"/>
    </location>
</feature>
<dbReference type="EC" id="3.5.1.98" evidence="2"/>
<feature type="region of interest" description="Disordered" evidence="10">
    <location>
        <begin position="465"/>
        <end position="509"/>
    </location>
</feature>
<evidence type="ECO:0000313" key="12">
    <source>
        <dbReference type="EMBL" id="KAF2237125.1"/>
    </source>
</evidence>
<evidence type="ECO:0000256" key="8">
    <source>
        <dbReference type="ARBA" id="ARBA00023242"/>
    </source>
</evidence>
<evidence type="ECO:0000256" key="7">
    <source>
        <dbReference type="ARBA" id="ARBA00023163"/>
    </source>
</evidence>
<feature type="compositionally biased region" description="Low complexity" evidence="10">
    <location>
        <begin position="710"/>
        <end position="723"/>
    </location>
</feature>
<dbReference type="FunFam" id="3.40.800.20:FF:000001">
    <property type="entry name" value="Histone deacetylase"/>
    <property type="match status" value="1"/>
</dbReference>
<evidence type="ECO:0000256" key="1">
    <source>
        <dbReference type="ARBA" id="ARBA00004123"/>
    </source>
</evidence>
<dbReference type="Pfam" id="PF00850">
    <property type="entry name" value="Hist_deacetyl"/>
    <property type="match status" value="1"/>
</dbReference>
<dbReference type="CDD" id="cd10004">
    <property type="entry name" value="RPD3-like"/>
    <property type="match status" value="1"/>
</dbReference>
<comment type="subcellular location">
    <subcellularLocation>
        <location evidence="1">Nucleus</location>
    </subcellularLocation>
</comment>
<keyword evidence="6" id="KW-0805">Transcription regulation</keyword>
<dbReference type="PRINTS" id="PR01270">
    <property type="entry name" value="HDASUPER"/>
</dbReference>
<evidence type="ECO:0000256" key="10">
    <source>
        <dbReference type="SAM" id="MobiDB-lite"/>
    </source>
</evidence>
<evidence type="ECO:0000259" key="11">
    <source>
        <dbReference type="Pfam" id="PF00850"/>
    </source>
</evidence>
<dbReference type="GO" id="GO:0070210">
    <property type="term" value="C:Rpd3L-Expanded complex"/>
    <property type="evidence" value="ECO:0007669"/>
    <property type="project" value="TreeGrafter"/>
</dbReference>
<evidence type="ECO:0000256" key="4">
    <source>
        <dbReference type="ARBA" id="ARBA00022801"/>
    </source>
</evidence>
<sequence>MASIGPPLDEPVVNGARNRKKIAYFYDSDVGNYAYVAGHPMKPHRVRMAHSLVMNYGLYKDMEIYRAKPASRYEMTQFHTDEYVDFLQKVSPDNIDQFVKEQTKYNVGDDCPVFDGLFEFCGISAGGSMEGAARLNREKCDVAVNYAGGLHHAKKSEASGFCYVNDIVLGIIELLRYRQRVLYVDIDVHHGDGVEEAFYTTDRVMTVSFHKYGEYFPGTGELRDIGVGNGKNYAINFPLRDGINDSSYKNIFEPVVKAVMEWYRPEAVVLQCGGDSLSGDRLGCFNLSMRGHANCVKYVKGFNLPTLVLGGGGYTMRNVSRTWAYETGQLVGREMSPQLPYNDYYEYFAPDYELDVKPSNMDNANSTEYLDKIKNQVFENLKRTAFAPSVQMTDVPRHDLTGGDDVGEVDAELDDLDADQNPDVRITERVWDNLIHDDRELSDTEDDVNAAERYAGVRRPREERRRGIMDYQNPNAVPDDILDSGMASGLGTPQRPVNGSQNGDADMNGTGLSALVAAASPTPAAASLDTTSNTLSVPTDARKAPSPSVQSQRGSPVPPPSAANTSAPGNEDLEGDGDADITMDDGLAEETAEETALVDPRPTPPASPPAPVIPVPAQDEPKTEDVDMADADEPDLPHPTIDTATAEVSADAAVSSMSEAAIDPTAATSTGDPIIGATAEPKAMTGTLESATVNSAAVAAAKAEQEQENNEQQYVEARAAQAEEGQREREAENEAGEREAEKAMLSEGARAEVPGESGEGIAGGTEGGSGRGETVG</sequence>
<feature type="compositionally biased region" description="Basic and acidic residues" evidence="10">
    <location>
        <begin position="724"/>
        <end position="744"/>
    </location>
</feature>
<keyword evidence="3" id="KW-0678">Repressor</keyword>
<dbReference type="SUPFAM" id="SSF52768">
    <property type="entry name" value="Arginase/deacetylase"/>
    <property type="match status" value="1"/>
</dbReference>
<dbReference type="GO" id="GO:0031507">
    <property type="term" value="P:heterochromatin formation"/>
    <property type="evidence" value="ECO:0007669"/>
    <property type="project" value="TreeGrafter"/>
</dbReference>
<keyword evidence="13" id="KW-1185">Reference proteome</keyword>
<keyword evidence="4" id="KW-0378">Hydrolase</keyword>
<dbReference type="EMBL" id="ML991781">
    <property type="protein sequence ID" value="KAF2237125.1"/>
    <property type="molecule type" value="Genomic_DNA"/>
</dbReference>
<dbReference type="OrthoDB" id="1918432at2759"/>
<keyword evidence="8" id="KW-0539">Nucleus</keyword>
<dbReference type="PANTHER" id="PTHR10625">
    <property type="entry name" value="HISTONE DEACETYLASE HDAC1-RELATED"/>
    <property type="match status" value="1"/>
</dbReference>
<feature type="region of interest" description="Disordered" evidence="10">
    <location>
        <begin position="696"/>
        <end position="776"/>
    </location>
</feature>
<evidence type="ECO:0000256" key="9">
    <source>
        <dbReference type="ARBA" id="ARBA00061569"/>
    </source>
</evidence>
<evidence type="ECO:0000256" key="3">
    <source>
        <dbReference type="ARBA" id="ARBA00022491"/>
    </source>
</evidence>
<feature type="compositionally biased region" description="Pro residues" evidence="10">
    <location>
        <begin position="601"/>
        <end position="614"/>
    </location>
</feature>
<dbReference type="Proteomes" id="UP000800092">
    <property type="component" value="Unassembled WGS sequence"/>
</dbReference>
<proteinExistence type="inferred from homology"/>
<dbReference type="InterPro" id="IPR023801">
    <property type="entry name" value="His_deacetylse_dom"/>
</dbReference>
<evidence type="ECO:0000256" key="5">
    <source>
        <dbReference type="ARBA" id="ARBA00022853"/>
    </source>
</evidence>
<feature type="domain" description="Histone deacetylase" evidence="11">
    <location>
        <begin position="39"/>
        <end position="329"/>
    </location>
</feature>
<comment type="similarity">
    <text evidence="9">Belongs to the histone deacetylase family. HD Type 1 subfamily.</text>
</comment>
<dbReference type="InterPro" id="IPR023696">
    <property type="entry name" value="Ureohydrolase_dom_sf"/>
</dbReference>
<reference evidence="12" key="1">
    <citation type="journal article" date="2020" name="Stud. Mycol.">
        <title>101 Dothideomycetes genomes: a test case for predicting lifestyles and emergence of pathogens.</title>
        <authorList>
            <person name="Haridas S."/>
            <person name="Albert R."/>
            <person name="Binder M."/>
            <person name="Bloem J."/>
            <person name="Labutti K."/>
            <person name="Salamov A."/>
            <person name="Andreopoulos B."/>
            <person name="Baker S."/>
            <person name="Barry K."/>
            <person name="Bills G."/>
            <person name="Bluhm B."/>
            <person name="Cannon C."/>
            <person name="Castanera R."/>
            <person name="Culley D."/>
            <person name="Daum C."/>
            <person name="Ezra D."/>
            <person name="Gonzalez J."/>
            <person name="Henrissat B."/>
            <person name="Kuo A."/>
            <person name="Liang C."/>
            <person name="Lipzen A."/>
            <person name="Lutzoni F."/>
            <person name="Magnuson J."/>
            <person name="Mondo S."/>
            <person name="Nolan M."/>
            <person name="Ohm R."/>
            <person name="Pangilinan J."/>
            <person name="Park H.-J."/>
            <person name="Ramirez L."/>
            <person name="Alfaro M."/>
            <person name="Sun H."/>
            <person name="Tritt A."/>
            <person name="Yoshinaga Y."/>
            <person name="Zwiers L.-H."/>
            <person name="Turgeon B."/>
            <person name="Goodwin S."/>
            <person name="Spatafora J."/>
            <person name="Crous P."/>
            <person name="Grigoriev I."/>
        </authorList>
    </citation>
    <scope>NUCLEOTIDE SEQUENCE</scope>
    <source>
        <strain evidence="12">Tuck. ex Michener</strain>
    </source>
</reference>
<dbReference type="PRINTS" id="PR01271">
    <property type="entry name" value="HISDACETLASE"/>
</dbReference>
<organism evidence="12 13">
    <name type="scientific">Viridothelium virens</name>
    <name type="common">Speckled blister lichen</name>
    <name type="synonym">Trypethelium virens</name>
    <dbReference type="NCBI Taxonomy" id="1048519"/>
    <lineage>
        <taxon>Eukaryota</taxon>
        <taxon>Fungi</taxon>
        <taxon>Dikarya</taxon>
        <taxon>Ascomycota</taxon>
        <taxon>Pezizomycotina</taxon>
        <taxon>Dothideomycetes</taxon>
        <taxon>Dothideomycetes incertae sedis</taxon>
        <taxon>Trypetheliales</taxon>
        <taxon>Trypetheliaceae</taxon>
        <taxon>Viridothelium</taxon>
    </lineage>
</organism>
<evidence type="ECO:0000256" key="6">
    <source>
        <dbReference type="ARBA" id="ARBA00023015"/>
    </source>
</evidence>
<dbReference type="InterPro" id="IPR000286">
    <property type="entry name" value="HDACs"/>
</dbReference>
<evidence type="ECO:0000313" key="13">
    <source>
        <dbReference type="Proteomes" id="UP000800092"/>
    </source>
</evidence>
<dbReference type="GO" id="GO:0032221">
    <property type="term" value="C:Rpd3S complex"/>
    <property type="evidence" value="ECO:0007669"/>
    <property type="project" value="UniProtKB-ARBA"/>
</dbReference>
<feature type="compositionally biased region" description="Gly residues" evidence="10">
    <location>
        <begin position="757"/>
        <end position="776"/>
    </location>
</feature>
<dbReference type="GO" id="GO:0033698">
    <property type="term" value="C:Rpd3L complex"/>
    <property type="evidence" value="ECO:0007669"/>
    <property type="project" value="UniProtKB-ARBA"/>
</dbReference>
<dbReference type="PANTHER" id="PTHR10625:SF10">
    <property type="entry name" value="HISTONE DEACETYLASE HDAC1"/>
    <property type="match status" value="1"/>
</dbReference>
<keyword evidence="5" id="KW-0156">Chromatin regulator</keyword>